<feature type="transmembrane region" description="Helical" evidence="2">
    <location>
        <begin position="278"/>
        <end position="299"/>
    </location>
</feature>
<feature type="transmembrane region" description="Helical" evidence="2">
    <location>
        <begin position="239"/>
        <end position="258"/>
    </location>
</feature>
<evidence type="ECO:0000313" key="4">
    <source>
        <dbReference type="Proteomes" id="UP000297595"/>
    </source>
</evidence>
<dbReference type="AlphaFoldDB" id="A0A8H2DSE1"/>
<dbReference type="Proteomes" id="UP000297595">
    <property type="component" value="Unassembled WGS sequence"/>
</dbReference>
<evidence type="ECO:0000256" key="1">
    <source>
        <dbReference type="SAM" id="MobiDB-lite"/>
    </source>
</evidence>
<feature type="transmembrane region" description="Helical" evidence="2">
    <location>
        <begin position="192"/>
        <end position="211"/>
    </location>
</feature>
<gene>
    <name evidence="3" type="ORF">EYR41_011664</name>
</gene>
<dbReference type="EMBL" id="SOZJ01000008">
    <property type="protein sequence ID" value="TGJ63771.1"/>
    <property type="molecule type" value="Genomic_DNA"/>
</dbReference>
<feature type="region of interest" description="Disordered" evidence="1">
    <location>
        <begin position="30"/>
        <end position="107"/>
    </location>
</feature>
<proteinExistence type="predicted"/>
<sequence>MTRLREGLTYRYPHLPCHRRSGFTPQSTILMSEYKEMDTAEQEKQEQEDMPPLPPSPTASASSSISSLSLSPPRIPIHDEKKATPKIPLSNDPSTWDPLRKASPKPPAFKHEEQLSMCPHCRRVETNLCRLPPLEQLPATHAYRFRDEESRLPALESLPPTRRYRFDDPRNEGTARVYPDPELKFELGRPPFLCFLPLIVLNLTYLSWLIADLCYTYGPYYRFKLYFASGDSLNRGMEIFAGVFLFLTNMAIICRLVFHSPSYTGPSFSSASRGDKKWVARATMFGSLPVIMLIIVASIRKNVAPEGISQKPMPTCENLNYPTTIQFDVLDHATVRGNHTERYNFITVSNQTHIGRLTLSPIYDPETIQNDFTLSTREGDLRNVSISYFLQSMQYTVNYHNGNNTNSSPLPEYFGGSWQETPAFYFPNLSPAISAKKLDKWQIKAFSEGSFLEILKFASDDRKTWIRTLDREFNTRKTYMEACAMGGVEDVAVLVPAGVLLIEFAKDVYDTTEGVETEE</sequence>
<evidence type="ECO:0000256" key="2">
    <source>
        <dbReference type="SAM" id="Phobius"/>
    </source>
</evidence>
<organism evidence="3 4">
    <name type="scientific">Orbilia oligospora</name>
    <name type="common">Nematode-trapping fungus</name>
    <name type="synonym">Arthrobotrys oligospora</name>
    <dbReference type="NCBI Taxonomy" id="2813651"/>
    <lineage>
        <taxon>Eukaryota</taxon>
        <taxon>Fungi</taxon>
        <taxon>Dikarya</taxon>
        <taxon>Ascomycota</taxon>
        <taxon>Pezizomycotina</taxon>
        <taxon>Orbiliomycetes</taxon>
        <taxon>Orbiliales</taxon>
        <taxon>Orbiliaceae</taxon>
        <taxon>Orbilia</taxon>
    </lineage>
</organism>
<feature type="compositionally biased region" description="Low complexity" evidence="1">
    <location>
        <begin position="58"/>
        <end position="72"/>
    </location>
</feature>
<protein>
    <submittedName>
        <fullName evidence="3">Uncharacterized protein</fullName>
    </submittedName>
</protein>
<keyword evidence="2" id="KW-0472">Membrane</keyword>
<keyword evidence="2" id="KW-1133">Transmembrane helix</keyword>
<accession>A0A8H2DSE1</accession>
<evidence type="ECO:0000313" key="3">
    <source>
        <dbReference type="EMBL" id="TGJ63771.1"/>
    </source>
</evidence>
<name>A0A8H2DSE1_ORBOL</name>
<keyword evidence="2" id="KW-0812">Transmembrane</keyword>
<reference evidence="3 4" key="1">
    <citation type="submission" date="2019-03" db="EMBL/GenBank/DDBJ databases">
        <title>Nematode-trapping fungi genome.</title>
        <authorList>
            <person name="Vidal-Diez De Ulzurrun G."/>
        </authorList>
    </citation>
    <scope>NUCLEOTIDE SEQUENCE [LARGE SCALE GENOMIC DNA]</scope>
    <source>
        <strain evidence="3 4">TWF154</strain>
    </source>
</reference>
<feature type="compositionally biased region" description="Basic and acidic residues" evidence="1">
    <location>
        <begin position="33"/>
        <end position="47"/>
    </location>
</feature>
<comment type="caution">
    <text evidence="3">The sequence shown here is derived from an EMBL/GenBank/DDBJ whole genome shotgun (WGS) entry which is preliminary data.</text>
</comment>